<reference evidence="1" key="1">
    <citation type="journal article" date="2021" name="Environ. Microbiol.">
        <title>Gene family expansions and transcriptome signatures uncover fungal adaptations to wood decay.</title>
        <authorList>
            <person name="Hage H."/>
            <person name="Miyauchi S."/>
            <person name="Viragh M."/>
            <person name="Drula E."/>
            <person name="Min B."/>
            <person name="Chaduli D."/>
            <person name="Navarro D."/>
            <person name="Favel A."/>
            <person name="Norest M."/>
            <person name="Lesage-Meessen L."/>
            <person name="Balint B."/>
            <person name="Merenyi Z."/>
            <person name="de Eugenio L."/>
            <person name="Morin E."/>
            <person name="Martinez A.T."/>
            <person name="Baldrian P."/>
            <person name="Stursova M."/>
            <person name="Martinez M.J."/>
            <person name="Novotny C."/>
            <person name="Magnuson J.K."/>
            <person name="Spatafora J.W."/>
            <person name="Maurice S."/>
            <person name="Pangilinan J."/>
            <person name="Andreopoulos W."/>
            <person name="LaButti K."/>
            <person name="Hundley H."/>
            <person name="Na H."/>
            <person name="Kuo A."/>
            <person name="Barry K."/>
            <person name="Lipzen A."/>
            <person name="Henrissat B."/>
            <person name="Riley R."/>
            <person name="Ahrendt S."/>
            <person name="Nagy L.G."/>
            <person name="Grigoriev I.V."/>
            <person name="Martin F."/>
            <person name="Rosso M.N."/>
        </authorList>
    </citation>
    <scope>NUCLEOTIDE SEQUENCE</scope>
    <source>
        <strain evidence="1">CBS 384.51</strain>
    </source>
</reference>
<evidence type="ECO:0000313" key="1">
    <source>
        <dbReference type="EMBL" id="KAI0090363.1"/>
    </source>
</evidence>
<gene>
    <name evidence="1" type="ORF">BDY19DRAFT_1087655</name>
</gene>
<protein>
    <submittedName>
        <fullName evidence="1">Multidrug resistance-associated ABC transporter</fullName>
    </submittedName>
</protein>
<dbReference type="Proteomes" id="UP001055072">
    <property type="component" value="Unassembled WGS sequence"/>
</dbReference>
<accession>A0ACB8U7R3</accession>
<keyword evidence="2" id="KW-1185">Reference proteome</keyword>
<sequence>MSQYQLPTAVVLAASGLFSAGLLLVTRPAEGKVNLPEYLADSTSQDPFDVTKPEDIIDGEPVNEDNFWARMRLRKLLLTFIIAVIVALQTVSLSWSIIEGPHIHIALYALHLGFSLYLLVTAAISIKHQYSVHEHLIIHLSALTCLAFTLLGVLAILPASPPSKPIGSIAPDLVVPKGVFHTTVILYFFAVILASRTPCGPPLHYPPSQIYSEKVVEQISSKYEDNVCGVTGASVWDTLLFSYTTKVVMLGYTSESLEIGDLPIVPAGMRATLIYSSMRIAMRKFKLQIGRWTPKAGSGWELGYRLLRNNTSVLTLVISLAAVSAVLFYAPALFLQRVVAYLEVDPERKDRGWGWVYCAGLFFSNATTQLLTGQLWSLSTTTLQVRLRVQLNSILFAKTLVRKDVASSSGPAPGTTTESTTTTPAPTPTNAETTPEGEKKDSEGEFSSKAQIMTLMTTDVDRVSEFAWHLFTLVDSPIEIVIGSIFLYNLLGISCFFGLAVTCLFLPLNHVAGKVVVGAQDNLMKARDERVALMNEILGGIRMLKFMAWERSFENRVLKVRDRELKYQKLNYSIETLWNAIWNGSPILVTLVAFWHFSVVRGQVLTPSIAFTSISIFEEMKFALNALPETLINMLQSLVSMRRIEKYLHGVEVASVPPVDGQDHPIRLQSATITWPQDRTRGSSTAPSVASTPRQKFVLVDLTLDFPLGELSLICGKLGSGKTLLLLGLLGEADLLTGQLVCPRSPPDALANFAGKKVSDEEWVVKGVCAYVPQSAWLRNASIRDNILFDLPYIEERYQKTLEVCALLSDLKILEDGDLSEIGERGVNLSGGQKARVSLARAVYSRASILLLDDVLSAVDAHTAHHLYYECLKGDLMKDRTVILVSHHVQLCAPGASYVVALDNGRLQFQGNQGDFMASKVLQSLSQSGAIDKDDETEEAKVPDVEDLAAQETQESTPAEGSSADKSETNSTVAPTAVDVQANPTEIKPEQRKAPRKLVEEEKRAVGRIGKDIWTTYLQACGGMWYWAVFSTSLLVAAAAPVLQNWWLKIWTGSAADIQNAKPATYYMAVYAGINLVGLILSTLRWFVLYTGGIHASRVLYKRLLEGVLFAQIRFHDTVSRGRLLNRFGKDFEGVDSNLPDNFGRSVMYGLSAATTMISISFVGGFPFLLAVIILGSLYYSVGKVYGQTSRDMRRLDSVTRSPLYSIYGETIAGVTVIRAFGASSKFLRDMLRCVDTNANPYYWMWGVNRWLSARFNLLSAAIVGATGFVAILTPGISASTAGFALAFASTISNDLLFMVRRFVGLEQSMVAVERIKEFTEVKSEPPEFIEPRPPADWPSKGAIKCEDLVIRYAPELPNVLHHLNFEVMPGEKIGVLGRTGSGKSTLALSFFRFVEPTEGRIVIDNIDVSKIGLSDLRSKLTIIPQDPTILSGTLRSTLDVFSEYNDPEIYEALRRVHLIPSEDHVEDSDTVNTNVFRNLDSPVSEGGENFSTGEKQLLCMARAILKRTKLLMMDEATASVDYATDELIGKTIRQEFAESTILTIAHRLRTIIDYDRVMLLDQGRIAEFDKPATLLADPLSKFHSLCKATGKSEFAMLKKMAGVP</sequence>
<name>A0ACB8U7R3_9APHY</name>
<dbReference type="EMBL" id="MU274908">
    <property type="protein sequence ID" value="KAI0090363.1"/>
    <property type="molecule type" value="Genomic_DNA"/>
</dbReference>
<comment type="caution">
    <text evidence="1">The sequence shown here is derived from an EMBL/GenBank/DDBJ whole genome shotgun (WGS) entry which is preliminary data.</text>
</comment>
<evidence type="ECO:0000313" key="2">
    <source>
        <dbReference type="Proteomes" id="UP001055072"/>
    </source>
</evidence>
<organism evidence="1 2">
    <name type="scientific">Irpex rosettiformis</name>
    <dbReference type="NCBI Taxonomy" id="378272"/>
    <lineage>
        <taxon>Eukaryota</taxon>
        <taxon>Fungi</taxon>
        <taxon>Dikarya</taxon>
        <taxon>Basidiomycota</taxon>
        <taxon>Agaricomycotina</taxon>
        <taxon>Agaricomycetes</taxon>
        <taxon>Polyporales</taxon>
        <taxon>Irpicaceae</taxon>
        <taxon>Irpex</taxon>
    </lineage>
</organism>
<proteinExistence type="predicted"/>